<accession>A0A0D7K7W6</accession>
<name>A0A0D7K7W6_9BURK</name>
<dbReference type="Proteomes" id="UP000032566">
    <property type="component" value="Unassembled WGS sequence"/>
</dbReference>
<evidence type="ECO:0000313" key="1">
    <source>
        <dbReference type="EMBL" id="KJA10436.1"/>
    </source>
</evidence>
<reference evidence="1 2" key="1">
    <citation type="submission" date="2014-12" db="EMBL/GenBank/DDBJ databases">
        <title>Isolation of bacteria from lake water.</title>
        <authorList>
            <person name="Sheng K.-Y."/>
            <person name="Chin P.-S."/>
            <person name="Chan K.-G."/>
            <person name="Tan G.S."/>
        </authorList>
    </citation>
    <scope>NUCLEOTIDE SEQUENCE [LARGE SCALE GENOMIC DNA]</scope>
    <source>
        <strain evidence="1 2">KY4</strain>
    </source>
</reference>
<evidence type="ECO:0000313" key="2">
    <source>
        <dbReference type="Proteomes" id="UP000032566"/>
    </source>
</evidence>
<comment type="caution">
    <text evidence="1">The sequence shown here is derived from an EMBL/GenBank/DDBJ whole genome shotgun (WGS) entry which is preliminary data.</text>
</comment>
<dbReference type="EMBL" id="JXYQ01000033">
    <property type="protein sequence ID" value="KJA10436.1"/>
    <property type="molecule type" value="Genomic_DNA"/>
</dbReference>
<dbReference type="PATRIC" id="fig|80878.5.peg.1909"/>
<sequence>MEPHTMHDAAYYYMPLFSPGASVLMGAKRETVSHVVIRRCALMVYLQGHDNPVRPESLQLEPTAFHLTRRPEKE</sequence>
<dbReference type="STRING" id="80878.RP29_11175"/>
<proteinExistence type="predicted"/>
<gene>
    <name evidence="1" type="ORF">RP29_11175</name>
</gene>
<protein>
    <submittedName>
        <fullName evidence="1">Uncharacterized protein</fullName>
    </submittedName>
</protein>
<organism evidence="1 2">
    <name type="scientific">Acidovorax temperans</name>
    <dbReference type="NCBI Taxonomy" id="80878"/>
    <lineage>
        <taxon>Bacteria</taxon>
        <taxon>Pseudomonadati</taxon>
        <taxon>Pseudomonadota</taxon>
        <taxon>Betaproteobacteria</taxon>
        <taxon>Burkholderiales</taxon>
        <taxon>Comamonadaceae</taxon>
        <taxon>Acidovorax</taxon>
    </lineage>
</organism>
<dbReference type="AlphaFoldDB" id="A0A0D7K7W6"/>
<keyword evidence="2" id="KW-1185">Reference proteome</keyword>